<keyword evidence="3" id="KW-0255">Endonuclease</keyword>
<accession>A0ABW0FHM3</accession>
<dbReference type="Proteomes" id="UP001595937">
    <property type="component" value="Unassembled WGS sequence"/>
</dbReference>
<sequence length="542" mass="56965">MLMPTPPEPTEGPTGPSAHLAELHAGGPRAMAEFLGDVGFLLGSIASGPEAMFAVEERGRDTFVHLLRSVQEVRAALDTVEARTLVSIGDATRHEQVRSAQDSVGHELSAMPPLEELHGRADGKTRRDISLMTRRSPSGAGRTMASARRLVESMPTLLEAMASGQAATDSVYAAAEATGVLDDDQRAQVDALLGERLPDLDGAGTRRWKQAVALAIGGLDPEGEALRHRRARKQRHVTFTPGAHGMATISAYMPAIEARLIHKRLTLEAERRVVAGKKGPHGAHMADVLHDAVLAPENGAGQVTLDVGVIITDRALFHPGSGDVAQIEGYGAVPADAVRAQLLAVTADPAHSQEDPFGADGPAIRAVIRRLYTHPATGELVAKDSRARAFPAAMARFLTWRDTSCRGPFCNASIRQHDHVTPSARGGPTSLDNGQDACAHCNQKEEDALAVERVEDPERPGHRVAWTGYGGTTRTTTPSPLIEPERSTGGDAAGGVSTADATSDGTGTADSALDGVNTADSAPNEANTADAAPDDECGEDQP</sequence>
<dbReference type="Gene3D" id="1.10.30.50">
    <property type="match status" value="1"/>
</dbReference>
<comment type="caution">
    <text evidence="3">The sequence shown here is derived from an EMBL/GenBank/DDBJ whole genome shotgun (WGS) entry which is preliminary data.</text>
</comment>
<proteinExistence type="predicted"/>
<dbReference type="InterPro" id="IPR003615">
    <property type="entry name" value="HNH_nuc"/>
</dbReference>
<keyword evidence="3" id="KW-0378">Hydrolase</keyword>
<evidence type="ECO:0000313" key="3">
    <source>
        <dbReference type="EMBL" id="MFC5297584.1"/>
    </source>
</evidence>
<feature type="compositionally biased region" description="Basic and acidic residues" evidence="1">
    <location>
        <begin position="452"/>
        <end position="461"/>
    </location>
</feature>
<reference evidence="4" key="1">
    <citation type="journal article" date="2019" name="Int. J. Syst. Evol. Microbiol.">
        <title>The Global Catalogue of Microorganisms (GCM) 10K type strain sequencing project: providing services to taxonomists for standard genome sequencing and annotation.</title>
        <authorList>
            <consortium name="The Broad Institute Genomics Platform"/>
            <consortium name="The Broad Institute Genome Sequencing Center for Infectious Disease"/>
            <person name="Wu L."/>
            <person name="Ma J."/>
        </authorList>
    </citation>
    <scope>NUCLEOTIDE SEQUENCE [LARGE SCALE GENOMIC DNA]</scope>
    <source>
        <strain evidence="4">CGMCC 1.16455</strain>
    </source>
</reference>
<feature type="region of interest" description="Disordered" evidence="1">
    <location>
        <begin position="452"/>
        <end position="542"/>
    </location>
</feature>
<dbReference type="CDD" id="cd00085">
    <property type="entry name" value="HNHc"/>
    <property type="match status" value="1"/>
</dbReference>
<feature type="domain" description="HNH" evidence="2">
    <location>
        <begin position="416"/>
        <end position="447"/>
    </location>
</feature>
<keyword evidence="3" id="KW-0540">Nuclease</keyword>
<keyword evidence="4" id="KW-1185">Reference proteome</keyword>
<dbReference type="GeneID" id="303295891"/>
<organism evidence="3 4">
    <name type="scientific">Brachybacterium tyrofermentans</name>
    <dbReference type="NCBI Taxonomy" id="47848"/>
    <lineage>
        <taxon>Bacteria</taxon>
        <taxon>Bacillati</taxon>
        <taxon>Actinomycetota</taxon>
        <taxon>Actinomycetes</taxon>
        <taxon>Micrococcales</taxon>
        <taxon>Dermabacteraceae</taxon>
        <taxon>Brachybacterium</taxon>
    </lineage>
</organism>
<dbReference type="InterPro" id="IPR002711">
    <property type="entry name" value="HNH"/>
</dbReference>
<evidence type="ECO:0000259" key="2">
    <source>
        <dbReference type="Pfam" id="PF01844"/>
    </source>
</evidence>
<evidence type="ECO:0000256" key="1">
    <source>
        <dbReference type="SAM" id="MobiDB-lite"/>
    </source>
</evidence>
<feature type="compositionally biased region" description="Polar residues" evidence="1">
    <location>
        <begin position="518"/>
        <end position="527"/>
    </location>
</feature>
<dbReference type="RefSeq" id="WP_343922122.1">
    <property type="nucleotide sequence ID" value="NZ_BAAAIR010000006.1"/>
</dbReference>
<evidence type="ECO:0000313" key="4">
    <source>
        <dbReference type="Proteomes" id="UP001595937"/>
    </source>
</evidence>
<dbReference type="GO" id="GO:0004519">
    <property type="term" value="F:endonuclease activity"/>
    <property type="evidence" value="ECO:0007669"/>
    <property type="project" value="UniProtKB-KW"/>
</dbReference>
<feature type="compositionally biased region" description="Acidic residues" evidence="1">
    <location>
        <begin position="532"/>
        <end position="542"/>
    </location>
</feature>
<gene>
    <name evidence="3" type="ORF">ACFPK8_08675</name>
</gene>
<name>A0ABW0FHM3_9MICO</name>
<dbReference type="EMBL" id="JBHSLN010000022">
    <property type="protein sequence ID" value="MFC5297584.1"/>
    <property type="molecule type" value="Genomic_DNA"/>
</dbReference>
<dbReference type="Pfam" id="PF01844">
    <property type="entry name" value="HNH"/>
    <property type="match status" value="1"/>
</dbReference>
<protein>
    <submittedName>
        <fullName evidence="3">HNH endonuclease</fullName>
    </submittedName>
</protein>
<feature type="compositionally biased region" description="Low complexity" evidence="1">
    <location>
        <begin position="497"/>
        <end position="512"/>
    </location>
</feature>